<dbReference type="NCBIfam" id="TIGR02139">
    <property type="entry name" value="permease_CysT"/>
    <property type="match status" value="1"/>
</dbReference>
<evidence type="ECO:0000256" key="4">
    <source>
        <dbReference type="ARBA" id="ARBA00022692"/>
    </source>
</evidence>
<keyword evidence="3 9" id="KW-0813">Transport</keyword>
<protein>
    <recommendedName>
        <fullName evidence="9">Sulfate transport system permease protein CysT</fullName>
    </recommendedName>
</protein>
<evidence type="ECO:0000256" key="5">
    <source>
        <dbReference type="ARBA" id="ARBA00022989"/>
    </source>
</evidence>
<keyword evidence="4 9" id="KW-0812">Transmembrane</keyword>
<dbReference type="PANTHER" id="PTHR30406">
    <property type="entry name" value="SULFATE TRANSPORT SYSTEM PERMEASE PROTEIN"/>
    <property type="match status" value="1"/>
</dbReference>
<comment type="caution">
    <text evidence="11">The sequence shown here is derived from an EMBL/GenBank/DDBJ whole genome shotgun (WGS) entry which is preliminary data.</text>
</comment>
<dbReference type="Pfam" id="PF00528">
    <property type="entry name" value="BPD_transp_1"/>
    <property type="match status" value="1"/>
</dbReference>
<gene>
    <name evidence="11" type="primary">cysT</name>
    <name evidence="11" type="ORF">ACFQGP_04715</name>
</gene>
<evidence type="ECO:0000256" key="9">
    <source>
        <dbReference type="RuleBase" id="RU366001"/>
    </source>
</evidence>
<keyword evidence="7 9" id="KW-0472">Membrane</keyword>
<dbReference type="CDD" id="cd06261">
    <property type="entry name" value="TM_PBP2"/>
    <property type="match status" value="1"/>
</dbReference>
<dbReference type="InterPro" id="IPR035906">
    <property type="entry name" value="MetI-like_sf"/>
</dbReference>
<evidence type="ECO:0000259" key="10">
    <source>
        <dbReference type="PROSITE" id="PS50928"/>
    </source>
</evidence>
<dbReference type="PROSITE" id="PS50928">
    <property type="entry name" value="ABC_TM1"/>
    <property type="match status" value="1"/>
</dbReference>
<evidence type="ECO:0000256" key="1">
    <source>
        <dbReference type="ARBA" id="ARBA00004141"/>
    </source>
</evidence>
<feature type="domain" description="ABC transmembrane type-1" evidence="10">
    <location>
        <begin position="59"/>
        <end position="262"/>
    </location>
</feature>
<dbReference type="EMBL" id="JBHSSL010000027">
    <property type="protein sequence ID" value="MFC6169881.1"/>
    <property type="molecule type" value="Genomic_DNA"/>
</dbReference>
<comment type="caution">
    <text evidence="9">Lacks conserved residue(s) required for the propagation of feature annotation.</text>
</comment>
<dbReference type="Gene3D" id="1.10.3720.10">
    <property type="entry name" value="MetI-like"/>
    <property type="match status" value="1"/>
</dbReference>
<dbReference type="NCBIfam" id="TIGR00969">
    <property type="entry name" value="3a0106s02"/>
    <property type="match status" value="1"/>
</dbReference>
<reference evidence="12" key="1">
    <citation type="journal article" date="2019" name="Int. J. Syst. Evol. Microbiol.">
        <title>The Global Catalogue of Microorganisms (GCM) 10K type strain sequencing project: providing services to taxonomists for standard genome sequencing and annotation.</title>
        <authorList>
            <consortium name="The Broad Institute Genomics Platform"/>
            <consortium name="The Broad Institute Genome Sequencing Center for Infectious Disease"/>
            <person name="Wu L."/>
            <person name="Ma J."/>
        </authorList>
    </citation>
    <scope>NUCLEOTIDE SEQUENCE [LARGE SCALE GENOMIC DNA]</scope>
    <source>
        <strain evidence="12">CCM 8904</strain>
    </source>
</reference>
<proteinExistence type="inferred from homology"/>
<dbReference type="InterPro" id="IPR000515">
    <property type="entry name" value="MetI-like"/>
</dbReference>
<feature type="transmembrane region" description="Helical" evidence="9">
    <location>
        <begin position="56"/>
        <end position="85"/>
    </location>
</feature>
<feature type="transmembrane region" description="Helical" evidence="9">
    <location>
        <begin position="137"/>
        <end position="155"/>
    </location>
</feature>
<comment type="function">
    <text evidence="9">Part of the ABC transporter complex (TC 3.A.1.6.1) involved in sulfate/thiosulfate import.</text>
</comment>
<comment type="subcellular location">
    <subcellularLocation>
        <location evidence="1">Membrane</location>
        <topology evidence="1">Multi-pass membrane protein</topology>
    </subcellularLocation>
</comment>
<evidence type="ECO:0000256" key="7">
    <source>
        <dbReference type="ARBA" id="ARBA00023136"/>
    </source>
</evidence>
<comment type="similarity">
    <text evidence="9">Belongs to the binding-protein-dependent transport system permease family. CysTW subfamily.</text>
</comment>
<dbReference type="Proteomes" id="UP001596289">
    <property type="component" value="Unassembled WGS sequence"/>
</dbReference>
<sequence length="274" mass="30295">MQQTSKRLIPGYYFSLVITLLGVSLIVLLPFAALVISGWQVGAQQFWQEATNSRVLASYLVSIKGALVAAIINTGFGLLLAWVLTQYEFPGKWLLDSLLDLPFALPTAVAGIALAYLFSDQGWLGRLVVPLGWKISYTFNGIVIAMIFVTLPFVVREIQPVLEQLDFSVQEAAYTLGGGTSTILRRLVLPEILPALVSGFGLVFARCLGEYGSIVFIAGNQPYHTEITPLLIMFKLEAHDYSGATVLALVMLLFSFTFSFIIHSWQRWLLQRKG</sequence>
<keyword evidence="6 9" id="KW-0764">Sulfate transport</keyword>
<evidence type="ECO:0000256" key="6">
    <source>
        <dbReference type="ARBA" id="ARBA00023032"/>
    </source>
</evidence>
<keyword evidence="5 9" id="KW-1133">Transmembrane helix</keyword>
<comment type="subunit">
    <text evidence="2">The complex is composed of two ATP-binding proteins (CysA), two transmembrane proteins (CysT and CysW) and a solute-binding protein (CysP).</text>
</comment>
<keyword evidence="12" id="KW-1185">Reference proteome</keyword>
<comment type="function">
    <text evidence="8">Part of the ABC transporter complex CysAWTP (TC 3.A.1.6.1) involved in sulfate/thiosulfate import. Probably responsible for the translocation of the substrate across the membrane.</text>
</comment>
<dbReference type="PANTHER" id="PTHR30406:SF10">
    <property type="entry name" value="SULFATE TRANSPORT SYSTEM PERMEASE PROTEIN CYST"/>
    <property type="match status" value="1"/>
</dbReference>
<feature type="transmembrane region" description="Helical" evidence="9">
    <location>
        <begin position="97"/>
        <end position="117"/>
    </location>
</feature>
<dbReference type="SUPFAM" id="SSF161098">
    <property type="entry name" value="MetI-like"/>
    <property type="match status" value="1"/>
</dbReference>
<dbReference type="InterPro" id="IPR005667">
    <property type="entry name" value="Sulph_transpt2"/>
</dbReference>
<feature type="transmembrane region" description="Helical" evidence="9">
    <location>
        <begin position="12"/>
        <end position="36"/>
    </location>
</feature>
<evidence type="ECO:0000256" key="3">
    <source>
        <dbReference type="ARBA" id="ARBA00022448"/>
    </source>
</evidence>
<evidence type="ECO:0000256" key="2">
    <source>
        <dbReference type="ARBA" id="ARBA00011779"/>
    </source>
</evidence>
<evidence type="ECO:0000313" key="11">
    <source>
        <dbReference type="EMBL" id="MFC6169881.1"/>
    </source>
</evidence>
<evidence type="ECO:0000256" key="8">
    <source>
        <dbReference type="ARBA" id="ARBA00025323"/>
    </source>
</evidence>
<name>A0ABW1RCN5_9LACO</name>
<evidence type="ECO:0000313" key="12">
    <source>
        <dbReference type="Proteomes" id="UP001596289"/>
    </source>
</evidence>
<dbReference type="InterPro" id="IPR011865">
    <property type="entry name" value="CysT_permease"/>
</dbReference>
<feature type="transmembrane region" description="Helical" evidence="9">
    <location>
        <begin position="192"/>
        <end position="218"/>
    </location>
</feature>
<accession>A0ABW1RCN5</accession>
<dbReference type="RefSeq" id="WP_125551639.1">
    <property type="nucleotide sequence ID" value="NZ_JBHSSL010000027.1"/>
</dbReference>
<organism evidence="11 12">
    <name type="scientific">Loigolactobacillus jiayinensis</name>
    <dbReference type="NCBI Taxonomy" id="2486016"/>
    <lineage>
        <taxon>Bacteria</taxon>
        <taxon>Bacillati</taxon>
        <taxon>Bacillota</taxon>
        <taxon>Bacilli</taxon>
        <taxon>Lactobacillales</taxon>
        <taxon>Lactobacillaceae</taxon>
        <taxon>Loigolactobacillus</taxon>
    </lineage>
</organism>
<feature type="transmembrane region" description="Helical" evidence="9">
    <location>
        <begin position="238"/>
        <end position="262"/>
    </location>
</feature>